<evidence type="ECO:0000256" key="3">
    <source>
        <dbReference type="ARBA" id="ARBA00006402"/>
    </source>
</evidence>
<gene>
    <name evidence="27" type="ORF">GK047_27885</name>
</gene>
<protein>
    <recommendedName>
        <fullName evidence="17">Circadian input-output histidine kinase CikA</fullName>
        <ecNumber evidence="4">2.7.13.3</ecNumber>
    </recommendedName>
    <alternativeName>
        <fullName evidence="16">Sensory/regulatory protein RpfC</fullName>
    </alternativeName>
</protein>
<dbReference type="NCBIfam" id="TIGR00229">
    <property type="entry name" value="sensory_box"/>
    <property type="match status" value="1"/>
</dbReference>
<dbReference type="PANTHER" id="PTHR45339">
    <property type="entry name" value="HYBRID SIGNAL TRANSDUCTION HISTIDINE KINASE J"/>
    <property type="match status" value="1"/>
</dbReference>
<dbReference type="SMART" id="SM00387">
    <property type="entry name" value="HATPase_c"/>
    <property type="match status" value="1"/>
</dbReference>
<evidence type="ECO:0000256" key="14">
    <source>
        <dbReference type="ARBA" id="ARBA00023136"/>
    </source>
</evidence>
<dbReference type="PROSITE" id="PS50109">
    <property type="entry name" value="HIS_KIN"/>
    <property type="match status" value="1"/>
</dbReference>
<dbReference type="InterPro" id="IPR000700">
    <property type="entry name" value="PAS-assoc_C"/>
</dbReference>
<feature type="domain" description="Response regulatory" evidence="23">
    <location>
        <begin position="843"/>
        <end position="959"/>
    </location>
</feature>
<keyword evidence="13" id="KW-0902">Two-component regulatory system</keyword>
<evidence type="ECO:0000256" key="13">
    <source>
        <dbReference type="ARBA" id="ARBA00023012"/>
    </source>
</evidence>
<dbReference type="SMART" id="SM00086">
    <property type="entry name" value="PAC"/>
    <property type="match status" value="2"/>
</dbReference>
<sequence length="1079" mass="123854">MIVLLRDLITNFSIITIFVLFVEQFFIRKNTDTKPIWLHKVYVGVAHGILVNCLMLFSVQMDEHVSLNFRGVGLLLSAYLGGTLSLVITFVLLWTGRLWIEGGIQIPQLLIGLVALLGTSYMFAKTRSYWLKWLYGGAFFYVFYYAVIWLLYGTSLKIIGIYIFYQSCCLFLIALYLKYLLRTRNYKHMVYQMEREMIGMLRLQPGFTFKFQKHRDDYVYVLIEGQLLEQLGLIPNDFIGKRTDEVAFYSETLAVFLKERYAQAWEGERITYEALYGSYNVLVTLQPILQDGEVIEVIGSAVDMTEHKAAEFKIREREEQYRTLVENSDDFILGFDAKGIVTSVNQKLCQTLQLRSDQLVGRPFAPMLTLDDADLWEQAFEHTIALHKAQRFEMSMILPDDSESTFNVTLSPFYSVTEEIAGVIATIHDITDLKKREEADEANWAKSQFLARMSHEIRTPLNGIIGLSLLMQKTELSDIQKDYLNKIESSSNALLGTINDILDFSKIEAGKITLEKVDFSLEESLRRVADLSSFSFGKKQIDMIIETSDDLPHFVNGDAFRLEQVLINLANNAIKFTEHGYIRICVGLEAYMEEHVLISFAIEDTGIGLSREQLSKLFSPFTQADSSTSRKYGGTGLGLVICQHLIQSMGGILKVDSKRGEGSRFYFNVMFEQSRQEAAGEQELVQFAEGNHHVLLAEDHPLVREHLANTLQAFQLQVKTVSSASELCEVLDGTHANGYPEVDFLIVDMEIDQMKEPPVWNRVMSTLNRDKTRVVAVTTVFGREEMEHFPYELRADAVLMKPISRLNLHQTLHMLIQNENRNAQQPIQLDQKSTSAQADPKGYILVAEDNEINQLVISHLLEQLGYHVTMAKNGHEVLEQIDQHTWTLVLMDLHMPDMDGYEATKKLRQNKRYNRIPIVTLTANVLMQDIDRCLKLGMNDILIKPVDDVRLEQMINKWKNLKWLYEIKGIDTAQVLKNVDDKIHIFQYMVNKFKQDYSSFSAQVNTALDQQEIALVRRMVHTLRGIAANFYAESLLEIVRMLDTELELANNEKNMDRWRQSAAKIQVEIDRIIHAVEMI</sequence>
<dbReference type="PROSITE" id="PS50113">
    <property type="entry name" value="PAC"/>
    <property type="match status" value="1"/>
</dbReference>
<dbReference type="Gene3D" id="3.30.565.10">
    <property type="entry name" value="Histidine kinase-like ATPase, C-terminal domain"/>
    <property type="match status" value="1"/>
</dbReference>
<dbReference type="Gene3D" id="3.30.450.20">
    <property type="entry name" value="PAS domain"/>
    <property type="match status" value="2"/>
</dbReference>
<evidence type="ECO:0000259" key="23">
    <source>
        <dbReference type="PROSITE" id="PS50110"/>
    </source>
</evidence>
<evidence type="ECO:0000256" key="1">
    <source>
        <dbReference type="ARBA" id="ARBA00000085"/>
    </source>
</evidence>
<feature type="domain" description="PAS" evidence="24">
    <location>
        <begin position="317"/>
        <end position="387"/>
    </location>
</feature>
<evidence type="ECO:0000256" key="2">
    <source>
        <dbReference type="ARBA" id="ARBA00004651"/>
    </source>
</evidence>
<dbReference type="PRINTS" id="PR00344">
    <property type="entry name" value="BCTRLSENSOR"/>
</dbReference>
<dbReference type="Pfam" id="PF00512">
    <property type="entry name" value="HisKA"/>
    <property type="match status" value="1"/>
</dbReference>
<dbReference type="SMART" id="SM00091">
    <property type="entry name" value="PAS"/>
    <property type="match status" value="1"/>
</dbReference>
<evidence type="ECO:0000256" key="7">
    <source>
        <dbReference type="ARBA" id="ARBA00022679"/>
    </source>
</evidence>
<dbReference type="SMART" id="SM00448">
    <property type="entry name" value="REC"/>
    <property type="match status" value="2"/>
</dbReference>
<dbReference type="FunFam" id="3.30.565.10:FF:000010">
    <property type="entry name" value="Sensor histidine kinase RcsC"/>
    <property type="match status" value="1"/>
</dbReference>
<feature type="domain" description="HPt" evidence="26">
    <location>
        <begin position="982"/>
        <end position="1079"/>
    </location>
</feature>
<dbReference type="GO" id="GO:0000155">
    <property type="term" value="F:phosphorelay sensor kinase activity"/>
    <property type="evidence" value="ECO:0007669"/>
    <property type="project" value="InterPro"/>
</dbReference>
<proteinExistence type="inferred from homology"/>
<dbReference type="InterPro" id="IPR036641">
    <property type="entry name" value="HPT_dom_sf"/>
</dbReference>
<dbReference type="PROSITE" id="PS50112">
    <property type="entry name" value="PAS"/>
    <property type="match status" value="1"/>
</dbReference>
<evidence type="ECO:0000259" key="24">
    <source>
        <dbReference type="PROSITE" id="PS50112"/>
    </source>
</evidence>
<dbReference type="InterPro" id="IPR005467">
    <property type="entry name" value="His_kinase_dom"/>
</dbReference>
<evidence type="ECO:0000256" key="5">
    <source>
        <dbReference type="ARBA" id="ARBA00022475"/>
    </source>
</evidence>
<dbReference type="SUPFAM" id="SSF55785">
    <property type="entry name" value="PYP-like sensor domain (PAS domain)"/>
    <property type="match status" value="2"/>
</dbReference>
<dbReference type="Pfam" id="PF00989">
    <property type="entry name" value="PAS"/>
    <property type="match status" value="1"/>
</dbReference>
<comment type="subunit">
    <text evidence="15">At low DSF concentrations, interacts with RpfF.</text>
</comment>
<keyword evidence="12 21" id="KW-1133">Transmembrane helix</keyword>
<dbReference type="Pfam" id="PF00072">
    <property type="entry name" value="Response_reg"/>
    <property type="match status" value="2"/>
</dbReference>
<dbReference type="SUPFAM" id="SSF55874">
    <property type="entry name" value="ATPase domain of HSP90 chaperone/DNA topoisomerase II/histidine kinase"/>
    <property type="match status" value="1"/>
</dbReference>
<keyword evidence="8 21" id="KW-0812">Transmembrane</keyword>
<dbReference type="SUPFAM" id="SSF52172">
    <property type="entry name" value="CheY-like"/>
    <property type="match status" value="2"/>
</dbReference>
<dbReference type="RefSeq" id="WP_163953873.1">
    <property type="nucleotide sequence ID" value="NZ_JAAIKC010000023.1"/>
</dbReference>
<evidence type="ECO:0000259" key="25">
    <source>
        <dbReference type="PROSITE" id="PS50113"/>
    </source>
</evidence>
<evidence type="ECO:0000256" key="19">
    <source>
        <dbReference type="PROSITE-ProRule" id="PRU00169"/>
    </source>
</evidence>
<evidence type="ECO:0000256" key="4">
    <source>
        <dbReference type="ARBA" id="ARBA00012438"/>
    </source>
</evidence>
<dbReference type="GO" id="GO:0005524">
    <property type="term" value="F:ATP binding"/>
    <property type="evidence" value="ECO:0007669"/>
    <property type="project" value="UniProtKB-KW"/>
</dbReference>
<feature type="transmembrane region" description="Helical" evidence="21">
    <location>
        <begin position="158"/>
        <end position="181"/>
    </location>
</feature>
<evidence type="ECO:0000256" key="21">
    <source>
        <dbReference type="SAM" id="Phobius"/>
    </source>
</evidence>
<evidence type="ECO:0000256" key="6">
    <source>
        <dbReference type="ARBA" id="ARBA00022553"/>
    </source>
</evidence>
<dbReference type="InterPro" id="IPR000014">
    <property type="entry name" value="PAS"/>
</dbReference>
<dbReference type="Gene3D" id="3.40.50.2300">
    <property type="match status" value="2"/>
</dbReference>
<dbReference type="PROSITE" id="PS50894">
    <property type="entry name" value="HPT"/>
    <property type="match status" value="1"/>
</dbReference>
<dbReference type="CDD" id="cd17546">
    <property type="entry name" value="REC_hyHK_CKI1_RcsC-like"/>
    <property type="match status" value="1"/>
</dbReference>
<keyword evidence="10" id="KW-0418">Kinase</keyword>
<evidence type="ECO:0000256" key="18">
    <source>
        <dbReference type="PROSITE-ProRule" id="PRU00110"/>
    </source>
</evidence>
<name>A0A6G4A5F4_9BACL</name>
<evidence type="ECO:0000256" key="20">
    <source>
        <dbReference type="SAM" id="Coils"/>
    </source>
</evidence>
<dbReference type="InterPro" id="IPR004358">
    <property type="entry name" value="Sig_transdc_His_kin-like_C"/>
</dbReference>
<feature type="modified residue" description="4-aspartylphosphate" evidence="19">
    <location>
        <position position="892"/>
    </location>
</feature>
<dbReference type="InterPro" id="IPR035965">
    <property type="entry name" value="PAS-like_dom_sf"/>
</dbReference>
<comment type="similarity">
    <text evidence="3">In the N-terminal section; belongs to the phytochrome family.</text>
</comment>
<dbReference type="InterPro" id="IPR003661">
    <property type="entry name" value="HisK_dim/P_dom"/>
</dbReference>
<dbReference type="InterPro" id="IPR036890">
    <property type="entry name" value="HATPase_C_sf"/>
</dbReference>
<accession>A0A6G4A5F4</accession>
<dbReference type="SUPFAM" id="SSF47226">
    <property type="entry name" value="Histidine-containing phosphotransfer domain, HPT domain"/>
    <property type="match status" value="1"/>
</dbReference>
<keyword evidence="11" id="KW-0067">ATP-binding</keyword>
<keyword evidence="5" id="KW-1003">Cell membrane</keyword>
<comment type="catalytic activity">
    <reaction evidence="1">
        <text>ATP + protein L-histidine = ADP + protein N-phospho-L-histidine.</text>
        <dbReference type="EC" id="2.7.13.3"/>
    </reaction>
</comment>
<comment type="caution">
    <text evidence="27">The sequence shown here is derived from an EMBL/GenBank/DDBJ whole genome shotgun (WGS) entry which is preliminary data.</text>
</comment>
<dbReference type="InterPro" id="IPR003594">
    <property type="entry name" value="HATPase_dom"/>
</dbReference>
<dbReference type="InterPro" id="IPR036097">
    <property type="entry name" value="HisK_dim/P_sf"/>
</dbReference>
<comment type="subcellular location">
    <subcellularLocation>
        <location evidence="2">Cell membrane</location>
        <topology evidence="2">Multi-pass membrane protein</topology>
    </subcellularLocation>
</comment>
<dbReference type="FunFam" id="1.10.287.130:FF:000002">
    <property type="entry name" value="Two-component osmosensing histidine kinase"/>
    <property type="match status" value="1"/>
</dbReference>
<dbReference type="Gene3D" id="1.20.120.160">
    <property type="entry name" value="HPT domain"/>
    <property type="match status" value="1"/>
</dbReference>
<dbReference type="SMART" id="SM00388">
    <property type="entry name" value="HisKA"/>
    <property type="match status" value="1"/>
</dbReference>
<evidence type="ECO:0000256" key="8">
    <source>
        <dbReference type="ARBA" id="ARBA00022692"/>
    </source>
</evidence>
<dbReference type="SUPFAM" id="SSF47384">
    <property type="entry name" value="Homodimeric domain of signal transducing histidine kinase"/>
    <property type="match status" value="1"/>
</dbReference>
<keyword evidence="9" id="KW-0547">Nucleotide-binding</keyword>
<evidence type="ECO:0000259" key="26">
    <source>
        <dbReference type="PROSITE" id="PS50894"/>
    </source>
</evidence>
<evidence type="ECO:0000256" key="15">
    <source>
        <dbReference type="ARBA" id="ARBA00064003"/>
    </source>
</evidence>
<dbReference type="InterPro" id="IPR013767">
    <property type="entry name" value="PAS_fold"/>
</dbReference>
<dbReference type="Pfam" id="PF02518">
    <property type="entry name" value="HATPase_c"/>
    <property type="match status" value="1"/>
</dbReference>
<evidence type="ECO:0000256" key="10">
    <source>
        <dbReference type="ARBA" id="ARBA00022777"/>
    </source>
</evidence>
<dbReference type="CDD" id="cd00130">
    <property type="entry name" value="PAS"/>
    <property type="match status" value="1"/>
</dbReference>
<dbReference type="GO" id="GO:0006355">
    <property type="term" value="P:regulation of DNA-templated transcription"/>
    <property type="evidence" value="ECO:0007669"/>
    <property type="project" value="InterPro"/>
</dbReference>
<feature type="modified residue" description="Phosphohistidine" evidence="18">
    <location>
        <position position="1021"/>
    </location>
</feature>
<dbReference type="InterPro" id="IPR001789">
    <property type="entry name" value="Sig_transdc_resp-reg_receiver"/>
</dbReference>
<dbReference type="InterPro" id="IPR008207">
    <property type="entry name" value="Sig_transdc_His_kin_Hpt_dom"/>
</dbReference>
<dbReference type="CDD" id="cd00082">
    <property type="entry name" value="HisKA"/>
    <property type="match status" value="1"/>
</dbReference>
<feature type="transmembrane region" description="Helical" evidence="21">
    <location>
        <begin position="133"/>
        <end position="152"/>
    </location>
</feature>
<keyword evidence="20" id="KW-0175">Coiled coil</keyword>
<dbReference type="PANTHER" id="PTHR45339:SF1">
    <property type="entry name" value="HYBRID SIGNAL TRANSDUCTION HISTIDINE KINASE J"/>
    <property type="match status" value="1"/>
</dbReference>
<feature type="transmembrane region" description="Helical" evidence="21">
    <location>
        <begin position="7"/>
        <end position="27"/>
    </location>
</feature>
<feature type="domain" description="Histidine kinase" evidence="22">
    <location>
        <begin position="452"/>
        <end position="673"/>
    </location>
</feature>
<dbReference type="GO" id="GO:0005886">
    <property type="term" value="C:plasma membrane"/>
    <property type="evidence" value="ECO:0007669"/>
    <property type="project" value="UniProtKB-SubCell"/>
</dbReference>
<evidence type="ECO:0000256" key="12">
    <source>
        <dbReference type="ARBA" id="ARBA00022989"/>
    </source>
</evidence>
<feature type="transmembrane region" description="Helical" evidence="21">
    <location>
        <begin position="106"/>
        <end position="124"/>
    </location>
</feature>
<keyword evidence="6 19" id="KW-0597">Phosphoprotein</keyword>
<dbReference type="PROSITE" id="PS50110">
    <property type="entry name" value="RESPONSE_REGULATORY"/>
    <property type="match status" value="2"/>
</dbReference>
<feature type="transmembrane region" description="Helical" evidence="21">
    <location>
        <begin position="39"/>
        <end position="59"/>
    </location>
</feature>
<dbReference type="Gene3D" id="1.10.287.130">
    <property type="match status" value="1"/>
</dbReference>
<dbReference type="EC" id="2.7.13.3" evidence="4"/>
<feature type="domain" description="PAC" evidence="25">
    <location>
        <begin position="390"/>
        <end position="442"/>
    </location>
</feature>
<reference evidence="27" key="1">
    <citation type="submission" date="2020-02" db="EMBL/GenBank/DDBJ databases">
        <authorList>
            <person name="Shen X.-R."/>
            <person name="Zhang Y.-X."/>
        </authorList>
    </citation>
    <scope>NUCLEOTIDE SEQUENCE</scope>
    <source>
        <strain evidence="27">SYP-B3998</strain>
    </source>
</reference>
<feature type="domain" description="Response regulatory" evidence="23">
    <location>
        <begin position="693"/>
        <end position="816"/>
    </location>
</feature>
<evidence type="ECO:0000313" key="27">
    <source>
        <dbReference type="EMBL" id="NEW09746.1"/>
    </source>
</evidence>
<feature type="transmembrane region" description="Helical" evidence="21">
    <location>
        <begin position="71"/>
        <end position="94"/>
    </location>
</feature>
<evidence type="ECO:0000259" key="22">
    <source>
        <dbReference type="PROSITE" id="PS50109"/>
    </source>
</evidence>
<keyword evidence="14 21" id="KW-0472">Membrane</keyword>
<dbReference type="CDD" id="cd16922">
    <property type="entry name" value="HATPase_EvgS-ArcB-TorS-like"/>
    <property type="match status" value="1"/>
</dbReference>
<dbReference type="EMBL" id="JAAIKC010000023">
    <property type="protein sequence ID" value="NEW09746.1"/>
    <property type="molecule type" value="Genomic_DNA"/>
</dbReference>
<evidence type="ECO:0000256" key="16">
    <source>
        <dbReference type="ARBA" id="ARBA00068150"/>
    </source>
</evidence>
<organism evidence="27">
    <name type="scientific">Paenibacillus sp. SYP-B3998</name>
    <dbReference type="NCBI Taxonomy" id="2678564"/>
    <lineage>
        <taxon>Bacteria</taxon>
        <taxon>Bacillati</taxon>
        <taxon>Bacillota</taxon>
        <taxon>Bacilli</taxon>
        <taxon>Bacillales</taxon>
        <taxon>Paenibacillaceae</taxon>
        <taxon>Paenibacillus</taxon>
    </lineage>
</organism>
<keyword evidence="7" id="KW-0808">Transferase</keyword>
<dbReference type="Pfam" id="PF01627">
    <property type="entry name" value="Hpt"/>
    <property type="match status" value="1"/>
</dbReference>
<evidence type="ECO:0000256" key="17">
    <source>
        <dbReference type="ARBA" id="ARBA00074306"/>
    </source>
</evidence>
<dbReference type="InterPro" id="IPR001610">
    <property type="entry name" value="PAC"/>
</dbReference>
<evidence type="ECO:0000256" key="9">
    <source>
        <dbReference type="ARBA" id="ARBA00022741"/>
    </source>
</evidence>
<dbReference type="AlphaFoldDB" id="A0A6G4A5F4"/>
<feature type="modified residue" description="4-aspartylphosphate" evidence="19">
    <location>
        <position position="748"/>
    </location>
</feature>
<feature type="coiled-coil region" evidence="20">
    <location>
        <begin position="1032"/>
        <end position="1068"/>
    </location>
</feature>
<dbReference type="InterPro" id="IPR011006">
    <property type="entry name" value="CheY-like_superfamily"/>
</dbReference>
<evidence type="ECO:0000256" key="11">
    <source>
        <dbReference type="ARBA" id="ARBA00022840"/>
    </source>
</evidence>